<dbReference type="PANTHER" id="PTHR46250">
    <property type="entry name" value="MYB/SANT-LIKE DNA-BINDING DOMAIN PROTEIN-RELATED"/>
    <property type="match status" value="1"/>
</dbReference>
<feature type="compositionally biased region" description="Polar residues" evidence="1">
    <location>
        <begin position="235"/>
        <end position="255"/>
    </location>
</feature>
<reference evidence="3" key="2">
    <citation type="journal article" date="2024" name="Plant">
        <title>Genomic evolution and insights into agronomic trait innovations of Sesamum species.</title>
        <authorList>
            <person name="Miao H."/>
            <person name="Wang L."/>
            <person name="Qu L."/>
            <person name="Liu H."/>
            <person name="Sun Y."/>
            <person name="Le M."/>
            <person name="Wang Q."/>
            <person name="Wei S."/>
            <person name="Zheng Y."/>
            <person name="Lin W."/>
            <person name="Duan Y."/>
            <person name="Cao H."/>
            <person name="Xiong S."/>
            <person name="Wang X."/>
            <person name="Wei L."/>
            <person name="Li C."/>
            <person name="Ma Q."/>
            <person name="Ju M."/>
            <person name="Zhao R."/>
            <person name="Li G."/>
            <person name="Mu C."/>
            <person name="Tian Q."/>
            <person name="Mei H."/>
            <person name="Zhang T."/>
            <person name="Gao T."/>
            <person name="Zhang H."/>
        </authorList>
    </citation>
    <scope>NUCLEOTIDE SEQUENCE</scope>
    <source>
        <strain evidence="3">KEN1</strain>
    </source>
</reference>
<evidence type="ECO:0000259" key="2">
    <source>
        <dbReference type="Pfam" id="PF12776"/>
    </source>
</evidence>
<name>A0AAW2XLF7_9LAMI</name>
<feature type="domain" description="Myb/SANT-like" evidence="2">
    <location>
        <begin position="72"/>
        <end position="161"/>
    </location>
</feature>
<protein>
    <recommendedName>
        <fullName evidence="2">Myb/SANT-like domain-containing protein</fullName>
    </recommendedName>
</protein>
<dbReference type="PANTHER" id="PTHR46250:SF15">
    <property type="entry name" value="OS01G0523800 PROTEIN"/>
    <property type="match status" value="1"/>
</dbReference>
<evidence type="ECO:0000256" key="1">
    <source>
        <dbReference type="SAM" id="MobiDB-lite"/>
    </source>
</evidence>
<dbReference type="EMBL" id="JACGWN010000003">
    <property type="protein sequence ID" value="KAL0454535.1"/>
    <property type="molecule type" value="Genomic_DNA"/>
</dbReference>
<sequence length="360" mass="41403">MDQVCKFAEELERSGRNQKWDDERKHVHVEALLHQSKFDIPAGDRSSFHIAAAVLVYNLPSNRDFGLCSPEILVEESFRTQDQGWKYENGFRTGFLSQLEMYMLKQFPSCGLKAIPHINSKLHVWKKYYKSLENMMSRSGFAWDEARSMVTVDDNSAWEEYVKINPSAKTMRYKAWPFFPAWRKIFGKKQATKDPANDIVNAANTICNDEPVNLDDNPAHDWAPQFNITRDKNELNPSFQPTANPTLNESSATKKPTSKKREAGENAVDELSLVNIIANFCEATTDHLGHITKRIGFEYDASHKRSKVFDALTEIPDLMLNKRLWIAKQLVNNGSMMDLFFRLPSDARGEMVRMMINRVL</sequence>
<comment type="caution">
    <text evidence="3">The sequence shown here is derived from an EMBL/GenBank/DDBJ whole genome shotgun (WGS) entry which is preliminary data.</text>
</comment>
<proteinExistence type="predicted"/>
<feature type="region of interest" description="Disordered" evidence="1">
    <location>
        <begin position="231"/>
        <end position="265"/>
    </location>
</feature>
<evidence type="ECO:0000313" key="3">
    <source>
        <dbReference type="EMBL" id="KAL0454535.1"/>
    </source>
</evidence>
<reference evidence="3" key="1">
    <citation type="submission" date="2020-06" db="EMBL/GenBank/DDBJ databases">
        <authorList>
            <person name="Li T."/>
            <person name="Hu X."/>
            <person name="Zhang T."/>
            <person name="Song X."/>
            <person name="Zhang H."/>
            <person name="Dai N."/>
            <person name="Sheng W."/>
            <person name="Hou X."/>
            <person name="Wei L."/>
        </authorList>
    </citation>
    <scope>NUCLEOTIDE SEQUENCE</scope>
    <source>
        <strain evidence="3">KEN1</strain>
        <tissue evidence="3">Leaf</tissue>
    </source>
</reference>
<dbReference type="AlphaFoldDB" id="A0AAW2XLF7"/>
<organism evidence="3">
    <name type="scientific">Sesamum latifolium</name>
    <dbReference type="NCBI Taxonomy" id="2727402"/>
    <lineage>
        <taxon>Eukaryota</taxon>
        <taxon>Viridiplantae</taxon>
        <taxon>Streptophyta</taxon>
        <taxon>Embryophyta</taxon>
        <taxon>Tracheophyta</taxon>
        <taxon>Spermatophyta</taxon>
        <taxon>Magnoliopsida</taxon>
        <taxon>eudicotyledons</taxon>
        <taxon>Gunneridae</taxon>
        <taxon>Pentapetalae</taxon>
        <taxon>asterids</taxon>
        <taxon>lamiids</taxon>
        <taxon>Lamiales</taxon>
        <taxon>Pedaliaceae</taxon>
        <taxon>Sesamum</taxon>
    </lineage>
</organism>
<gene>
    <name evidence="3" type="ORF">Slati_0792700</name>
</gene>
<accession>A0AAW2XLF7</accession>
<dbReference type="Pfam" id="PF12776">
    <property type="entry name" value="Myb_DNA-bind_3"/>
    <property type="match status" value="1"/>
</dbReference>
<dbReference type="InterPro" id="IPR024752">
    <property type="entry name" value="Myb/SANT-like_dom"/>
</dbReference>